<dbReference type="Pfam" id="PF17537">
    <property type="entry name" value="DUF5455"/>
    <property type="match status" value="1"/>
</dbReference>
<evidence type="ECO:0000256" key="2">
    <source>
        <dbReference type="ARBA" id="ARBA00022692"/>
    </source>
</evidence>
<comment type="caution">
    <text evidence="7">The sequence shown here is derived from an EMBL/GenBank/DDBJ whole genome shotgun (WGS) entry which is preliminary data.</text>
</comment>
<organism evidence="7 8">
    <name type="scientific">Hydrogenophaga electricum</name>
    <dbReference type="NCBI Taxonomy" id="1230953"/>
    <lineage>
        <taxon>Bacteria</taxon>
        <taxon>Pseudomonadati</taxon>
        <taxon>Pseudomonadota</taxon>
        <taxon>Betaproteobacteria</taxon>
        <taxon>Burkholderiales</taxon>
        <taxon>Comamonadaceae</taxon>
        <taxon>Hydrogenophaga</taxon>
    </lineage>
</organism>
<sequence length="110" mass="11410">MPALAGLFVALFSGLASLIGEMFGKYLSKKAVFGTAAVTTFGILTTGFWLAISLLIQALVGSVPVGPVLIGLWAMIPDSAPGVVSAVLAADVAVTIYKWNVKNLEIATWV</sequence>
<evidence type="ECO:0008006" key="9">
    <source>
        <dbReference type="Google" id="ProtNLM"/>
    </source>
</evidence>
<keyword evidence="2 6" id="KW-0812">Transmembrane</keyword>
<dbReference type="Proteomes" id="UP001156903">
    <property type="component" value="Unassembled WGS sequence"/>
</dbReference>
<keyword evidence="4 6" id="KW-1133">Transmembrane helix</keyword>
<evidence type="ECO:0000256" key="1">
    <source>
        <dbReference type="ARBA" id="ARBA00004551"/>
    </source>
</evidence>
<evidence type="ECO:0000313" key="8">
    <source>
        <dbReference type="Proteomes" id="UP001156903"/>
    </source>
</evidence>
<name>A0ABQ6CD26_9BURK</name>
<protein>
    <recommendedName>
        <fullName evidence="9">Major facilitator superfamily (MFS) profile domain-containing protein</fullName>
    </recommendedName>
</protein>
<evidence type="ECO:0000313" key="7">
    <source>
        <dbReference type="EMBL" id="GLS16574.1"/>
    </source>
</evidence>
<dbReference type="RefSeq" id="WP_284309296.1">
    <property type="nucleotide sequence ID" value="NZ_BSPB01000065.1"/>
</dbReference>
<reference evidence="8" key="1">
    <citation type="journal article" date="2019" name="Int. J. Syst. Evol. Microbiol.">
        <title>The Global Catalogue of Microorganisms (GCM) 10K type strain sequencing project: providing services to taxonomists for standard genome sequencing and annotation.</title>
        <authorList>
            <consortium name="The Broad Institute Genomics Platform"/>
            <consortium name="The Broad Institute Genome Sequencing Center for Infectious Disease"/>
            <person name="Wu L."/>
            <person name="Ma J."/>
        </authorList>
    </citation>
    <scope>NUCLEOTIDE SEQUENCE [LARGE SCALE GENOMIC DNA]</scope>
    <source>
        <strain evidence="8">NBRC 109341</strain>
    </source>
</reference>
<evidence type="ECO:0000256" key="3">
    <source>
        <dbReference type="ARBA" id="ARBA00022870"/>
    </source>
</evidence>
<evidence type="ECO:0000256" key="6">
    <source>
        <dbReference type="SAM" id="Phobius"/>
    </source>
</evidence>
<keyword evidence="8" id="KW-1185">Reference proteome</keyword>
<proteinExistence type="predicted"/>
<dbReference type="InterPro" id="IPR035210">
    <property type="entry name" value="DUF5455"/>
</dbReference>
<comment type="subcellular location">
    <subcellularLocation>
        <location evidence="1">Host membrane</location>
    </subcellularLocation>
</comment>
<gene>
    <name evidence="7" type="ORF">GCM10007935_40160</name>
</gene>
<evidence type="ECO:0000256" key="5">
    <source>
        <dbReference type="ARBA" id="ARBA00023136"/>
    </source>
</evidence>
<dbReference type="EMBL" id="BSPB01000065">
    <property type="protein sequence ID" value="GLS16574.1"/>
    <property type="molecule type" value="Genomic_DNA"/>
</dbReference>
<keyword evidence="5 6" id="KW-0472">Membrane</keyword>
<evidence type="ECO:0000256" key="4">
    <source>
        <dbReference type="ARBA" id="ARBA00022989"/>
    </source>
</evidence>
<keyword evidence="3" id="KW-1043">Host membrane</keyword>
<accession>A0ABQ6CD26</accession>
<feature type="transmembrane region" description="Helical" evidence="6">
    <location>
        <begin position="32"/>
        <end position="51"/>
    </location>
</feature>